<dbReference type="EMBL" id="SOSA01000024">
    <property type="protein sequence ID" value="THC99167.1"/>
    <property type="molecule type" value="Genomic_DNA"/>
</dbReference>
<dbReference type="AlphaFoldDB" id="A0A4S3JUV2"/>
<proteinExistence type="predicted"/>
<sequence>MLPDEVGVVWDLEGVCAVHRHGFVIALRQEKRMILAIFMLPTAGINA</sequence>
<gene>
    <name evidence="1" type="ORF">EYZ11_001342</name>
</gene>
<dbReference type="VEuPathDB" id="FungiDB:EYZ11_001342"/>
<keyword evidence="2" id="KW-1185">Reference proteome</keyword>
<reference evidence="1 2" key="1">
    <citation type="submission" date="2019-03" db="EMBL/GenBank/DDBJ databases">
        <title>The genome sequence of a newly discovered highly antifungal drug resistant Aspergillus species, Aspergillus tanneri NIH 1004.</title>
        <authorList>
            <person name="Mounaud S."/>
            <person name="Singh I."/>
            <person name="Joardar V."/>
            <person name="Pakala S."/>
            <person name="Pakala S."/>
            <person name="Venepally P."/>
            <person name="Hoover J."/>
            <person name="Nierman W."/>
            <person name="Chung J."/>
            <person name="Losada L."/>
        </authorList>
    </citation>
    <scope>NUCLEOTIDE SEQUENCE [LARGE SCALE GENOMIC DNA]</scope>
    <source>
        <strain evidence="1 2">NIH1004</strain>
    </source>
</reference>
<organism evidence="1 2">
    <name type="scientific">Aspergillus tanneri</name>
    <dbReference type="NCBI Taxonomy" id="1220188"/>
    <lineage>
        <taxon>Eukaryota</taxon>
        <taxon>Fungi</taxon>
        <taxon>Dikarya</taxon>
        <taxon>Ascomycota</taxon>
        <taxon>Pezizomycotina</taxon>
        <taxon>Eurotiomycetes</taxon>
        <taxon>Eurotiomycetidae</taxon>
        <taxon>Eurotiales</taxon>
        <taxon>Aspergillaceae</taxon>
        <taxon>Aspergillus</taxon>
        <taxon>Aspergillus subgen. Circumdati</taxon>
    </lineage>
</organism>
<accession>A0A4S3JUV2</accession>
<protein>
    <submittedName>
        <fullName evidence="1">Uncharacterized protein</fullName>
    </submittedName>
</protein>
<evidence type="ECO:0000313" key="2">
    <source>
        <dbReference type="Proteomes" id="UP000308092"/>
    </source>
</evidence>
<name>A0A4S3JUV2_9EURO</name>
<evidence type="ECO:0000313" key="1">
    <source>
        <dbReference type="EMBL" id="THC99167.1"/>
    </source>
</evidence>
<dbReference type="Proteomes" id="UP000308092">
    <property type="component" value="Unassembled WGS sequence"/>
</dbReference>
<comment type="caution">
    <text evidence="1">The sequence shown here is derived from an EMBL/GenBank/DDBJ whole genome shotgun (WGS) entry which is preliminary data.</text>
</comment>